<organism evidence="2">
    <name type="scientific">Cacopsylla melanoneura</name>
    <dbReference type="NCBI Taxonomy" id="428564"/>
    <lineage>
        <taxon>Eukaryota</taxon>
        <taxon>Metazoa</taxon>
        <taxon>Ecdysozoa</taxon>
        <taxon>Arthropoda</taxon>
        <taxon>Hexapoda</taxon>
        <taxon>Insecta</taxon>
        <taxon>Pterygota</taxon>
        <taxon>Neoptera</taxon>
        <taxon>Paraneoptera</taxon>
        <taxon>Hemiptera</taxon>
        <taxon>Sternorrhyncha</taxon>
        <taxon>Psylloidea</taxon>
        <taxon>Psyllidae</taxon>
        <taxon>Psyllinae</taxon>
        <taxon>Cacopsylla</taxon>
    </lineage>
</organism>
<protein>
    <submittedName>
        <fullName evidence="2">Uncharacterized protein</fullName>
    </submittedName>
</protein>
<keyword evidence="1" id="KW-1133">Transmembrane helix</keyword>
<evidence type="ECO:0000256" key="1">
    <source>
        <dbReference type="SAM" id="Phobius"/>
    </source>
</evidence>
<keyword evidence="1" id="KW-0812">Transmembrane</keyword>
<dbReference type="EMBL" id="HBUF01095430">
    <property type="protein sequence ID" value="CAG6636724.1"/>
    <property type="molecule type" value="Transcribed_RNA"/>
</dbReference>
<accession>A0A8D8VX01</accession>
<name>A0A8D8VX01_9HEMI</name>
<keyword evidence="1" id="KW-0472">Membrane</keyword>
<reference evidence="2" key="1">
    <citation type="submission" date="2021-05" db="EMBL/GenBank/DDBJ databases">
        <authorList>
            <person name="Alioto T."/>
            <person name="Alioto T."/>
            <person name="Gomez Garrido J."/>
        </authorList>
    </citation>
    <scope>NUCLEOTIDE SEQUENCE</scope>
</reference>
<evidence type="ECO:0000313" key="2">
    <source>
        <dbReference type="EMBL" id="CAG6636724.1"/>
    </source>
</evidence>
<proteinExistence type="predicted"/>
<feature type="transmembrane region" description="Helical" evidence="1">
    <location>
        <begin position="12"/>
        <end position="37"/>
    </location>
</feature>
<sequence>MHEQIWLKTVLFKLVVILLCYKVGIITLLAIVIFWIINNPKTLFIRETSGPRSGGFLRQRILIAMAIHRGNLGSVLGTPPQEHAFRENLSHFVNKNKKILTKILP</sequence>
<dbReference type="AlphaFoldDB" id="A0A8D8VX01"/>